<dbReference type="InterPro" id="IPR036779">
    <property type="entry name" value="LysM_dom_sf"/>
</dbReference>
<feature type="domain" description="LysM" evidence="1">
    <location>
        <begin position="472"/>
        <end position="499"/>
    </location>
</feature>
<evidence type="ECO:0000313" key="3">
    <source>
        <dbReference type="EMBL" id="QNK41345.1"/>
    </source>
</evidence>
<organism evidence="3 4">
    <name type="scientific">Caproicibacter fermentans</name>
    <dbReference type="NCBI Taxonomy" id="2576756"/>
    <lineage>
        <taxon>Bacteria</taxon>
        <taxon>Bacillati</taxon>
        <taxon>Bacillota</taxon>
        <taxon>Clostridia</taxon>
        <taxon>Eubacteriales</taxon>
        <taxon>Acutalibacteraceae</taxon>
        <taxon>Caproicibacter</taxon>
    </lineage>
</organism>
<evidence type="ECO:0000259" key="2">
    <source>
        <dbReference type="Pfam" id="PF12673"/>
    </source>
</evidence>
<dbReference type="SUPFAM" id="SSF54106">
    <property type="entry name" value="LysM domain"/>
    <property type="match status" value="1"/>
</dbReference>
<dbReference type="Pfam" id="PF01476">
    <property type="entry name" value="LysM"/>
    <property type="match status" value="1"/>
</dbReference>
<name>A0A7G8TCK4_9FIRM</name>
<dbReference type="Pfam" id="PF12673">
    <property type="entry name" value="SipL"/>
    <property type="match status" value="2"/>
</dbReference>
<dbReference type="InterPro" id="IPR018392">
    <property type="entry name" value="LysM"/>
</dbReference>
<reference evidence="3 4" key="1">
    <citation type="submission" date="2020-08" db="EMBL/GenBank/DDBJ databases">
        <title>The isolate Caproiciproducens sp. 7D4C2 produces n-caproate at mildly acidic conditions from hexoses: genome and rBOX comparison with related strains and chain-elongating bacteria.</title>
        <authorList>
            <person name="Esquivel-Elizondo S."/>
            <person name="Bagci C."/>
            <person name="Temovska M."/>
            <person name="Jeon B.S."/>
            <person name="Bessarab I."/>
            <person name="Williams R.B.H."/>
            <person name="Huson D.H."/>
            <person name="Angenent L.T."/>
        </authorList>
    </citation>
    <scope>NUCLEOTIDE SEQUENCE [LARGE SCALE GENOMIC DNA]</scope>
    <source>
        <strain evidence="3 4">7D4C2</strain>
    </source>
</reference>
<evidence type="ECO:0000313" key="4">
    <source>
        <dbReference type="Proteomes" id="UP000515909"/>
    </source>
</evidence>
<dbReference type="KEGG" id="cfem:HCR03_03355"/>
<feature type="domain" description="SipL SPOCS" evidence="2">
    <location>
        <begin position="188"/>
        <end position="267"/>
    </location>
</feature>
<protein>
    <submittedName>
        <fullName evidence="3">DUF3794 domain-containing protein</fullName>
    </submittedName>
</protein>
<dbReference type="Gene3D" id="3.10.350.10">
    <property type="entry name" value="LysM domain"/>
    <property type="match status" value="1"/>
</dbReference>
<dbReference type="InterPro" id="IPR024300">
    <property type="entry name" value="SipL_SPOCS_dom"/>
</dbReference>
<sequence length="511" mass="56574">MDYMLDREAMAVGEVIFDGCQEQPVDLNISLPDYCPDIQRILKCQIYPKIGSRSISGDRLMLEGGFTVKVFYLDPGGMRIRFCDSTDTFSSEISLKQAAENAQIYAFPRVEYINCRATSPRRLDIHGAFSVCAKVVVQGHSDVVSNIVGSDVEQQKKTMKINNLVGFCQQQFSVDEILELGSGKPPADSIMRTDAFAVLQDFKVTAGKLMVKGEACVKFLYDGTEENSMPEAMEFTIPFSQMLDCAGVTDDCLCDVKLSVIGVEAQIKNDYSGDKTFFDTQIRLFASAAAYQGSEVTVVNDAYSKDFDMNIESKQKTVDNLAELVGDTTVHKSTLSVEDNTVSRVIDVWNEMSTVSAEIQGGQITFKGKYSLCVLALDEESKPFYFERLLDFEYTRACSSSGDNTKCEAQIAVGGISFRIMGSGIEAKTELRLTAEIFSRYSFKAITDVTADEEKPVARDNSAALCIYYAEAGENLWNIARDYRTSMTTIKQENGIAGDVMENRGMLLIPM</sequence>
<dbReference type="EMBL" id="CP060286">
    <property type="protein sequence ID" value="QNK41345.1"/>
    <property type="molecule type" value="Genomic_DNA"/>
</dbReference>
<evidence type="ECO:0000259" key="1">
    <source>
        <dbReference type="Pfam" id="PF01476"/>
    </source>
</evidence>
<accession>A0A7G8TCK4</accession>
<dbReference type="RefSeq" id="WP_187036656.1">
    <property type="nucleotide sequence ID" value="NZ_CP060286.1"/>
</dbReference>
<feature type="domain" description="SipL SPOCS" evidence="2">
    <location>
        <begin position="37"/>
        <end position="116"/>
    </location>
</feature>
<gene>
    <name evidence="3" type="ORF">HCR03_03355</name>
</gene>
<proteinExistence type="predicted"/>
<dbReference type="Proteomes" id="UP000515909">
    <property type="component" value="Chromosome"/>
</dbReference>
<dbReference type="AlphaFoldDB" id="A0A7G8TCK4"/>